<dbReference type="AlphaFoldDB" id="A0AAD9TMI2"/>
<protein>
    <recommendedName>
        <fullName evidence="3">DUF4283 domain-containing protein</fullName>
    </recommendedName>
</protein>
<evidence type="ECO:0000313" key="1">
    <source>
        <dbReference type="EMBL" id="KAK2638329.1"/>
    </source>
</evidence>
<comment type="caution">
    <text evidence="1">The sequence shown here is derived from an EMBL/GenBank/DDBJ whole genome shotgun (WGS) entry which is preliminary data.</text>
</comment>
<organism evidence="1 2">
    <name type="scientific">Dipteronia dyeriana</name>
    <dbReference type="NCBI Taxonomy" id="168575"/>
    <lineage>
        <taxon>Eukaryota</taxon>
        <taxon>Viridiplantae</taxon>
        <taxon>Streptophyta</taxon>
        <taxon>Embryophyta</taxon>
        <taxon>Tracheophyta</taxon>
        <taxon>Spermatophyta</taxon>
        <taxon>Magnoliopsida</taxon>
        <taxon>eudicotyledons</taxon>
        <taxon>Gunneridae</taxon>
        <taxon>Pentapetalae</taxon>
        <taxon>rosids</taxon>
        <taxon>malvids</taxon>
        <taxon>Sapindales</taxon>
        <taxon>Sapindaceae</taxon>
        <taxon>Hippocastanoideae</taxon>
        <taxon>Acereae</taxon>
        <taxon>Dipteronia</taxon>
    </lineage>
</organism>
<dbReference type="EMBL" id="JANJYI010000008">
    <property type="protein sequence ID" value="KAK2638329.1"/>
    <property type="molecule type" value="Genomic_DNA"/>
</dbReference>
<evidence type="ECO:0008006" key="3">
    <source>
        <dbReference type="Google" id="ProtNLM"/>
    </source>
</evidence>
<evidence type="ECO:0000313" key="2">
    <source>
        <dbReference type="Proteomes" id="UP001280121"/>
    </source>
</evidence>
<reference evidence="1" key="1">
    <citation type="journal article" date="2023" name="Plant J.">
        <title>Genome sequences and population genomics provide insights into the demographic history, inbreeding, and mutation load of two 'living fossil' tree species of Dipteronia.</title>
        <authorList>
            <person name="Feng Y."/>
            <person name="Comes H.P."/>
            <person name="Chen J."/>
            <person name="Zhu S."/>
            <person name="Lu R."/>
            <person name="Zhang X."/>
            <person name="Li P."/>
            <person name="Qiu J."/>
            <person name="Olsen K.M."/>
            <person name="Qiu Y."/>
        </authorList>
    </citation>
    <scope>NUCLEOTIDE SEQUENCE</scope>
    <source>
        <strain evidence="1">KIB01</strain>
    </source>
</reference>
<proteinExistence type="predicted"/>
<gene>
    <name evidence="1" type="ORF">Ddye_026124</name>
</gene>
<name>A0AAD9TMI2_9ROSI</name>
<accession>A0AAD9TMI2</accession>
<keyword evidence="2" id="KW-1185">Reference proteome</keyword>
<dbReference type="Proteomes" id="UP001280121">
    <property type="component" value="Unassembled WGS sequence"/>
</dbReference>
<sequence>MSVEKIAKLYASMSLKERECPMRKLNNVSKDVKAQKMALCLVLAGGPWSFDDALIVLEEPVEKWAVKSVKFNLVEFWIQICNIPIICMMKDINRFLGSIIGGVREMDVEPSGDFLGSITNQDLLYGAWLKANGSSKQQMKRRWSSSYVAWSTLGNWQSYDLVEEAWKFQ</sequence>